<proteinExistence type="predicted"/>
<evidence type="ECO:0000256" key="1">
    <source>
        <dbReference type="SAM" id="MobiDB-lite"/>
    </source>
</evidence>
<dbReference type="OrthoDB" id="8535577at2"/>
<feature type="transmembrane region" description="Helical" evidence="2">
    <location>
        <begin position="153"/>
        <end position="171"/>
    </location>
</feature>
<feature type="transmembrane region" description="Helical" evidence="2">
    <location>
        <begin position="15"/>
        <end position="34"/>
    </location>
</feature>
<organism evidence="3 4">
    <name type="scientific">Streptomyces dysideae</name>
    <dbReference type="NCBI Taxonomy" id="909626"/>
    <lineage>
        <taxon>Bacteria</taxon>
        <taxon>Bacillati</taxon>
        <taxon>Actinomycetota</taxon>
        <taxon>Actinomycetes</taxon>
        <taxon>Kitasatosporales</taxon>
        <taxon>Streptomycetaceae</taxon>
        <taxon>Streptomyces</taxon>
    </lineage>
</organism>
<name>A0A101V5L3_9ACTN</name>
<keyword evidence="2" id="KW-0812">Transmembrane</keyword>
<protein>
    <recommendedName>
        <fullName evidence="5">Integral membrane protein</fullName>
    </recommendedName>
</protein>
<keyword evidence="2" id="KW-1133">Transmembrane helix</keyword>
<dbReference type="EMBL" id="LMXB01000008">
    <property type="protein sequence ID" value="KUO22913.1"/>
    <property type="molecule type" value="Genomic_DNA"/>
</dbReference>
<feature type="transmembrane region" description="Helical" evidence="2">
    <location>
        <begin position="178"/>
        <end position="196"/>
    </location>
</feature>
<keyword evidence="4" id="KW-1185">Reference proteome</keyword>
<accession>A0A101V5L3</accession>
<dbReference type="AlphaFoldDB" id="A0A101V5L3"/>
<sequence>MGHWLHRNIIEPGKLPLLLALTAFVVTFLVTRAITRLIRSGKGPFGNVKAGALHIHHVVPGVVLTVIGGFGAVASARHGVGSAICAVLFGIGAGLVLDEFALILHLDDVYWTEAGRKSVEVVVLTAALVGLVLAGFVPFGVNDLSEDELQDRGAAMTSIGTNFLFALLALAKGKVRTALFGVIIPVIALVGAIRLARPGSPWAKRFYRHRPRARARAGLRAYHHDRRWAGPNSKLQDWIGGKPDPDPDHDPDSARLPTDR</sequence>
<feature type="compositionally biased region" description="Basic and acidic residues" evidence="1">
    <location>
        <begin position="243"/>
        <end position="260"/>
    </location>
</feature>
<dbReference type="Proteomes" id="UP000053260">
    <property type="component" value="Unassembled WGS sequence"/>
</dbReference>
<dbReference type="RefSeq" id="WP_067014670.1">
    <property type="nucleotide sequence ID" value="NZ_KQ949075.1"/>
</dbReference>
<evidence type="ECO:0000313" key="3">
    <source>
        <dbReference type="EMBL" id="KUO22913.1"/>
    </source>
</evidence>
<evidence type="ECO:0000256" key="2">
    <source>
        <dbReference type="SAM" id="Phobius"/>
    </source>
</evidence>
<feature type="transmembrane region" description="Helical" evidence="2">
    <location>
        <begin position="118"/>
        <end position="141"/>
    </location>
</feature>
<dbReference type="STRING" id="909626.AQJ91_00860"/>
<evidence type="ECO:0008006" key="5">
    <source>
        <dbReference type="Google" id="ProtNLM"/>
    </source>
</evidence>
<comment type="caution">
    <text evidence="3">The sequence shown here is derived from an EMBL/GenBank/DDBJ whole genome shotgun (WGS) entry which is preliminary data.</text>
</comment>
<feature type="transmembrane region" description="Helical" evidence="2">
    <location>
        <begin position="55"/>
        <end position="74"/>
    </location>
</feature>
<feature type="transmembrane region" description="Helical" evidence="2">
    <location>
        <begin position="80"/>
        <end position="106"/>
    </location>
</feature>
<feature type="region of interest" description="Disordered" evidence="1">
    <location>
        <begin position="228"/>
        <end position="260"/>
    </location>
</feature>
<reference evidence="3 4" key="1">
    <citation type="submission" date="2015-10" db="EMBL/GenBank/DDBJ databases">
        <title>Draft genome sequence of Streptomyces sp. RV15, isolated from a marine sponge.</title>
        <authorList>
            <person name="Ruckert C."/>
            <person name="Abdelmohsen U.R."/>
            <person name="Winkler A."/>
            <person name="Hentschel U."/>
            <person name="Kalinowski J."/>
            <person name="Kampfer P."/>
            <person name="Glaeser S."/>
        </authorList>
    </citation>
    <scope>NUCLEOTIDE SEQUENCE [LARGE SCALE GENOMIC DNA]</scope>
    <source>
        <strain evidence="3 4">RV15</strain>
    </source>
</reference>
<evidence type="ECO:0000313" key="4">
    <source>
        <dbReference type="Proteomes" id="UP000053260"/>
    </source>
</evidence>
<gene>
    <name evidence="3" type="ORF">AQJ91_00860</name>
</gene>
<keyword evidence="2" id="KW-0472">Membrane</keyword>